<evidence type="ECO:0000313" key="5">
    <source>
        <dbReference type="Proteomes" id="UP001146351"/>
    </source>
</evidence>
<dbReference type="SMART" id="SM00271">
    <property type="entry name" value="DnaJ"/>
    <property type="match status" value="1"/>
</dbReference>
<name>A0A9W9LVZ1_9EURO</name>
<dbReference type="Gene3D" id="1.10.287.110">
    <property type="entry name" value="DnaJ domain"/>
    <property type="match status" value="1"/>
</dbReference>
<dbReference type="PRINTS" id="PR00625">
    <property type="entry name" value="JDOMAIN"/>
</dbReference>
<protein>
    <recommendedName>
        <fullName evidence="3">J domain-containing protein</fullName>
    </recommendedName>
</protein>
<dbReference type="InterPro" id="IPR036869">
    <property type="entry name" value="J_dom_sf"/>
</dbReference>
<dbReference type="PROSITE" id="PS50076">
    <property type="entry name" value="DNAJ_2"/>
    <property type="match status" value="1"/>
</dbReference>
<feature type="compositionally biased region" description="Basic and acidic residues" evidence="2">
    <location>
        <begin position="256"/>
        <end position="275"/>
    </location>
</feature>
<evidence type="ECO:0000256" key="1">
    <source>
        <dbReference type="SAM" id="Coils"/>
    </source>
</evidence>
<accession>A0A9W9LVZ1</accession>
<feature type="domain" description="J" evidence="3">
    <location>
        <begin position="9"/>
        <end position="74"/>
    </location>
</feature>
<dbReference type="AlphaFoldDB" id="A0A9W9LVZ1"/>
<dbReference type="PANTHER" id="PTHR44743:SF10">
    <property type="entry name" value="J DOMAIN-CONTAINING PROTEIN"/>
    <property type="match status" value="1"/>
</dbReference>
<feature type="region of interest" description="Disordered" evidence="2">
    <location>
        <begin position="80"/>
        <end position="122"/>
    </location>
</feature>
<dbReference type="EMBL" id="JAPQKO010000002">
    <property type="protein sequence ID" value="KAJ5179169.1"/>
    <property type="molecule type" value="Genomic_DNA"/>
</dbReference>
<reference evidence="4" key="2">
    <citation type="journal article" date="2023" name="IMA Fungus">
        <title>Comparative genomic study of the Penicillium genus elucidates a diverse pangenome and 15 lateral gene transfer events.</title>
        <authorList>
            <person name="Petersen C."/>
            <person name="Sorensen T."/>
            <person name="Nielsen M.R."/>
            <person name="Sondergaard T.E."/>
            <person name="Sorensen J.L."/>
            <person name="Fitzpatrick D.A."/>
            <person name="Frisvad J.C."/>
            <person name="Nielsen K.L."/>
        </authorList>
    </citation>
    <scope>NUCLEOTIDE SEQUENCE</scope>
    <source>
        <strain evidence="4">IBT 21917</strain>
    </source>
</reference>
<feature type="compositionally biased region" description="Basic residues" evidence="2">
    <location>
        <begin position="94"/>
        <end position="107"/>
    </location>
</feature>
<organism evidence="4 5">
    <name type="scientific">Penicillium capsulatum</name>
    <dbReference type="NCBI Taxonomy" id="69766"/>
    <lineage>
        <taxon>Eukaryota</taxon>
        <taxon>Fungi</taxon>
        <taxon>Dikarya</taxon>
        <taxon>Ascomycota</taxon>
        <taxon>Pezizomycotina</taxon>
        <taxon>Eurotiomycetes</taxon>
        <taxon>Eurotiomycetidae</taxon>
        <taxon>Eurotiales</taxon>
        <taxon>Aspergillaceae</taxon>
        <taxon>Penicillium</taxon>
    </lineage>
</organism>
<dbReference type="OrthoDB" id="442087at2759"/>
<dbReference type="SUPFAM" id="SSF46565">
    <property type="entry name" value="Chaperone J-domain"/>
    <property type="match status" value="1"/>
</dbReference>
<evidence type="ECO:0000256" key="2">
    <source>
        <dbReference type="SAM" id="MobiDB-lite"/>
    </source>
</evidence>
<reference evidence="4" key="1">
    <citation type="submission" date="2022-11" db="EMBL/GenBank/DDBJ databases">
        <authorList>
            <person name="Petersen C."/>
        </authorList>
    </citation>
    <scope>NUCLEOTIDE SEQUENCE</scope>
    <source>
        <strain evidence="4">IBT 21917</strain>
    </source>
</reference>
<sequence>MASSPHFVDYYAVLGLQQQAGYPDINNAYRRLALLYHPDKAGNDEETLRKFQQIQEAGDVLRDPLQRVVYDEIYDDRQENSPISQTYRGLHGEGRRRRRRRRHRKRQSASNEWAPPEGSQDVNQRYLFTHGRSVHMDPTSEESLRETARWVNELEAWEQEWAGIYQESWASDAAISVSREERRREGMAARCKRDEEEMAAEEEEERLLKRRSGMAARCRRDEEEMAAEEECLLGLQKRLQAQCRLDEGDIPTGQKTEQKEAWEEGHYYPGRDLHL</sequence>
<dbReference type="PANTHER" id="PTHR44743">
    <property type="entry name" value="PUTATIVE, EXPRESSED-RELATED"/>
    <property type="match status" value="1"/>
</dbReference>
<feature type="coiled-coil region" evidence="1">
    <location>
        <begin position="184"/>
        <end position="211"/>
    </location>
</feature>
<proteinExistence type="predicted"/>
<evidence type="ECO:0000259" key="3">
    <source>
        <dbReference type="PROSITE" id="PS50076"/>
    </source>
</evidence>
<dbReference type="Proteomes" id="UP001146351">
    <property type="component" value="Unassembled WGS sequence"/>
</dbReference>
<gene>
    <name evidence="4" type="ORF">N7492_002379</name>
</gene>
<dbReference type="InterPro" id="IPR001623">
    <property type="entry name" value="DnaJ_domain"/>
</dbReference>
<evidence type="ECO:0000313" key="4">
    <source>
        <dbReference type="EMBL" id="KAJ5179169.1"/>
    </source>
</evidence>
<keyword evidence="5" id="KW-1185">Reference proteome</keyword>
<feature type="region of interest" description="Disordered" evidence="2">
    <location>
        <begin position="247"/>
        <end position="275"/>
    </location>
</feature>
<dbReference type="CDD" id="cd06257">
    <property type="entry name" value="DnaJ"/>
    <property type="match status" value="1"/>
</dbReference>
<dbReference type="Pfam" id="PF00226">
    <property type="entry name" value="DnaJ"/>
    <property type="match status" value="1"/>
</dbReference>
<keyword evidence="1" id="KW-0175">Coiled coil</keyword>
<comment type="caution">
    <text evidence="4">The sequence shown here is derived from an EMBL/GenBank/DDBJ whole genome shotgun (WGS) entry which is preliminary data.</text>
</comment>